<feature type="domain" description="GGDEF" evidence="1">
    <location>
        <begin position="183"/>
        <end position="302"/>
    </location>
</feature>
<dbReference type="Gene3D" id="3.30.70.270">
    <property type="match status" value="1"/>
</dbReference>
<dbReference type="PANTHER" id="PTHR45138">
    <property type="entry name" value="REGULATORY COMPONENTS OF SENSORY TRANSDUCTION SYSTEM"/>
    <property type="match status" value="1"/>
</dbReference>
<dbReference type="InterPro" id="IPR043128">
    <property type="entry name" value="Rev_trsase/Diguanyl_cyclase"/>
</dbReference>
<dbReference type="GO" id="GO:0052621">
    <property type="term" value="F:diguanylate cyclase activity"/>
    <property type="evidence" value="ECO:0007669"/>
    <property type="project" value="UniProtKB-EC"/>
</dbReference>
<sequence length="302" mass="34898">MIELWSGIAIGISLSFIAYKIRGRSKHSDETLGRFTDQMKDVIYIFDVKPVFRFRYISPSLDDYLGEGTVAQNYEDPYDCFRRIHPDDYELLVNKVTGHVNYDEPILQRWQTNDGRYLWFEEYTTPIYEGAELVAVQGIIRNVEAAVAEREALVYESRHDSLTGVWNRRAFDETIDRWKDKSIAIGVIIVDLNDLKRVNDEHGHSAGDQLLQRTAHVLTSRSLKVYRLGGDEFVVLMSEVAQSLFDQLSLDIRDAFDEAKISAALGSAWHEQVSDFKALYDEADRNMYVHKHRLKQETSLVH</sequence>
<organism evidence="2 3">
    <name type="scientific">Exiguobacterium aurantiacum</name>
    <dbReference type="NCBI Taxonomy" id="33987"/>
    <lineage>
        <taxon>Bacteria</taxon>
        <taxon>Bacillati</taxon>
        <taxon>Bacillota</taxon>
        <taxon>Bacilli</taxon>
        <taxon>Bacillales</taxon>
        <taxon>Bacillales Family XII. Incertae Sedis</taxon>
        <taxon>Exiguobacterium</taxon>
    </lineage>
</organism>
<evidence type="ECO:0000313" key="3">
    <source>
        <dbReference type="Proteomes" id="UP000254060"/>
    </source>
</evidence>
<dbReference type="NCBIfam" id="TIGR00254">
    <property type="entry name" value="GGDEF"/>
    <property type="match status" value="1"/>
</dbReference>
<dbReference type="InterPro" id="IPR013655">
    <property type="entry name" value="PAS_fold_3"/>
</dbReference>
<dbReference type="Proteomes" id="UP000254060">
    <property type="component" value="Unassembled WGS sequence"/>
</dbReference>
<dbReference type="InterPro" id="IPR050469">
    <property type="entry name" value="Diguanylate_Cyclase"/>
</dbReference>
<dbReference type="Pfam" id="PF08447">
    <property type="entry name" value="PAS_3"/>
    <property type="match status" value="1"/>
</dbReference>
<keyword evidence="2" id="KW-0808">Transferase</keyword>
<dbReference type="PANTHER" id="PTHR45138:SF9">
    <property type="entry name" value="DIGUANYLATE CYCLASE DGCM-RELATED"/>
    <property type="match status" value="1"/>
</dbReference>
<dbReference type="PROSITE" id="PS50887">
    <property type="entry name" value="GGDEF"/>
    <property type="match status" value="1"/>
</dbReference>
<dbReference type="Gene3D" id="3.30.450.20">
    <property type="entry name" value="PAS domain"/>
    <property type="match status" value="1"/>
</dbReference>
<dbReference type="GO" id="GO:0043709">
    <property type="term" value="P:cell adhesion involved in single-species biofilm formation"/>
    <property type="evidence" value="ECO:0007669"/>
    <property type="project" value="TreeGrafter"/>
</dbReference>
<gene>
    <name evidence="2" type="primary">ydaM_1</name>
    <name evidence="2" type="ORF">NCTC13163_00307</name>
</gene>
<dbReference type="EC" id="2.7.7.65" evidence="2"/>
<dbReference type="CDD" id="cd01949">
    <property type="entry name" value="GGDEF"/>
    <property type="match status" value="1"/>
</dbReference>
<dbReference type="OrthoDB" id="9759607at2"/>
<dbReference type="STRING" id="1397694.GCA_000702585_00826"/>
<keyword evidence="2" id="KW-0548">Nucleotidyltransferase</keyword>
<dbReference type="SUPFAM" id="SSF55073">
    <property type="entry name" value="Nucleotide cyclase"/>
    <property type="match status" value="1"/>
</dbReference>
<dbReference type="RefSeq" id="WP_024371222.1">
    <property type="nucleotide sequence ID" value="NZ_UGGP01000001.1"/>
</dbReference>
<dbReference type="Pfam" id="PF00990">
    <property type="entry name" value="GGDEF"/>
    <property type="match status" value="1"/>
</dbReference>
<dbReference type="EMBL" id="UGGP01000001">
    <property type="protein sequence ID" value="STO06966.1"/>
    <property type="molecule type" value="Genomic_DNA"/>
</dbReference>
<dbReference type="GO" id="GO:1902201">
    <property type="term" value="P:negative regulation of bacterial-type flagellum-dependent cell motility"/>
    <property type="evidence" value="ECO:0007669"/>
    <property type="project" value="TreeGrafter"/>
</dbReference>
<dbReference type="SUPFAM" id="SSF55785">
    <property type="entry name" value="PYP-like sensor domain (PAS domain)"/>
    <property type="match status" value="1"/>
</dbReference>
<dbReference type="SMART" id="SM00267">
    <property type="entry name" value="GGDEF"/>
    <property type="match status" value="1"/>
</dbReference>
<protein>
    <submittedName>
        <fullName evidence="2">Probable diguanylate cyclase YdaM</fullName>
        <ecNumber evidence="2">2.7.7.65</ecNumber>
    </submittedName>
</protein>
<dbReference type="GO" id="GO:0005886">
    <property type="term" value="C:plasma membrane"/>
    <property type="evidence" value="ECO:0007669"/>
    <property type="project" value="TreeGrafter"/>
</dbReference>
<dbReference type="AlphaFoldDB" id="A0A377FR69"/>
<dbReference type="InterPro" id="IPR029787">
    <property type="entry name" value="Nucleotide_cyclase"/>
</dbReference>
<name>A0A377FR69_9BACL</name>
<evidence type="ECO:0000259" key="1">
    <source>
        <dbReference type="PROSITE" id="PS50887"/>
    </source>
</evidence>
<dbReference type="InterPro" id="IPR035965">
    <property type="entry name" value="PAS-like_dom_sf"/>
</dbReference>
<reference evidence="2 3" key="1">
    <citation type="submission" date="2018-06" db="EMBL/GenBank/DDBJ databases">
        <authorList>
            <consortium name="Pathogen Informatics"/>
            <person name="Doyle S."/>
        </authorList>
    </citation>
    <scope>NUCLEOTIDE SEQUENCE [LARGE SCALE GENOMIC DNA]</scope>
    <source>
        <strain evidence="2 3">NCTC13163</strain>
    </source>
</reference>
<evidence type="ECO:0000313" key="2">
    <source>
        <dbReference type="EMBL" id="STO06966.1"/>
    </source>
</evidence>
<accession>A0A377FR69</accession>
<dbReference type="InterPro" id="IPR000160">
    <property type="entry name" value="GGDEF_dom"/>
</dbReference>
<proteinExistence type="predicted"/>